<keyword evidence="4" id="KW-0133">Cell shape</keyword>
<dbReference type="STRING" id="1688.BCUN_0079"/>
<gene>
    <name evidence="7" type="ORF">BCUN_0079</name>
</gene>
<name>A0A087B3I6_9BIFI</name>
<dbReference type="SUPFAM" id="SSF53244">
    <property type="entry name" value="MurD-like peptide ligases, peptide-binding domain"/>
    <property type="match status" value="1"/>
</dbReference>
<dbReference type="Gene3D" id="3.40.1190.10">
    <property type="entry name" value="Mur-like, catalytic domain"/>
    <property type="match status" value="1"/>
</dbReference>
<dbReference type="InterPro" id="IPR005761">
    <property type="entry name" value="UDP-N-AcMur-Glu-dNH2Pim_ligase"/>
</dbReference>
<dbReference type="PANTHER" id="PTHR23135:SF4">
    <property type="entry name" value="UDP-N-ACETYLMURAMOYL-L-ALANYL-D-GLUTAMATE--2,6-DIAMINOPIMELATE LIGASE MURE HOMOLOG, CHLOROPLASTIC"/>
    <property type="match status" value="1"/>
</dbReference>
<keyword evidence="7" id="KW-0436">Ligase</keyword>
<evidence type="ECO:0000256" key="3">
    <source>
        <dbReference type="ARBA" id="ARBA00023306"/>
    </source>
</evidence>
<dbReference type="UniPathway" id="UPA00219"/>
<dbReference type="GO" id="GO:0047482">
    <property type="term" value="F:UDP-N-acetylmuramoyl-L-alanyl-D-glutamate-L-lysine ligase activity"/>
    <property type="evidence" value="ECO:0007669"/>
    <property type="project" value="UniProtKB-EC"/>
</dbReference>
<dbReference type="GO" id="GO:0071555">
    <property type="term" value="P:cell wall organization"/>
    <property type="evidence" value="ECO:0007669"/>
    <property type="project" value="UniProtKB-KW"/>
</dbReference>
<dbReference type="Pfam" id="PF08245">
    <property type="entry name" value="Mur_ligase_M"/>
    <property type="match status" value="1"/>
</dbReference>
<evidence type="ECO:0000313" key="8">
    <source>
        <dbReference type="Proteomes" id="UP000029067"/>
    </source>
</evidence>
<protein>
    <submittedName>
        <fullName evidence="7">UDP-N-acetylmuramoylalanyl-D-glutamate--2, 6-diaminopimelate ligase</fullName>
        <ecNumber evidence="7">6.3.2.7</ecNumber>
    </submittedName>
</protein>
<dbReference type="SUPFAM" id="SSF63418">
    <property type="entry name" value="MurE/MurF N-terminal domain"/>
    <property type="match status" value="1"/>
</dbReference>
<dbReference type="SUPFAM" id="SSF53623">
    <property type="entry name" value="MurD-like peptide ligases, catalytic domain"/>
    <property type="match status" value="1"/>
</dbReference>
<evidence type="ECO:0000259" key="6">
    <source>
        <dbReference type="Pfam" id="PF08245"/>
    </source>
</evidence>
<dbReference type="InterPro" id="IPR036615">
    <property type="entry name" value="Mur_ligase_C_dom_sf"/>
</dbReference>
<keyword evidence="4" id="KW-0961">Cell wall biogenesis/degradation</keyword>
<dbReference type="OrthoDB" id="9800958at2"/>
<proteinExistence type="inferred from homology"/>
<dbReference type="Proteomes" id="UP000029067">
    <property type="component" value="Unassembled WGS sequence"/>
</dbReference>
<dbReference type="NCBIfam" id="TIGR01085">
    <property type="entry name" value="murE"/>
    <property type="match status" value="1"/>
</dbReference>
<dbReference type="Gene3D" id="3.90.190.20">
    <property type="entry name" value="Mur ligase, C-terminal domain"/>
    <property type="match status" value="1"/>
</dbReference>
<dbReference type="GO" id="GO:0008360">
    <property type="term" value="P:regulation of cell shape"/>
    <property type="evidence" value="ECO:0007669"/>
    <property type="project" value="UniProtKB-KW"/>
</dbReference>
<dbReference type="GO" id="GO:0009252">
    <property type="term" value="P:peptidoglycan biosynthetic process"/>
    <property type="evidence" value="ECO:0007669"/>
    <property type="project" value="UniProtKB-UniPathway"/>
</dbReference>
<dbReference type="GO" id="GO:0005737">
    <property type="term" value="C:cytoplasm"/>
    <property type="evidence" value="ECO:0007669"/>
    <property type="project" value="UniProtKB-SubCell"/>
</dbReference>
<evidence type="ECO:0000256" key="1">
    <source>
        <dbReference type="ARBA" id="ARBA00005898"/>
    </source>
</evidence>
<evidence type="ECO:0000256" key="2">
    <source>
        <dbReference type="ARBA" id="ARBA00022618"/>
    </source>
</evidence>
<dbReference type="GO" id="GO:0005524">
    <property type="term" value="F:ATP binding"/>
    <property type="evidence" value="ECO:0007669"/>
    <property type="project" value="InterPro"/>
</dbReference>
<sequence length="510" mass="55334">MALTLRSACATLEQAGLLREVITPAGWTLDMDGIEGADSPFTSITYDSKAIVPGTLMVCKGNFHERYLEGADDAGMAAYVAERDYGNATGAPGIIVDDATKALSLLAQEFHDHPERKLTVVGITGTKGKTTTAYFTHAILAAMSGNKAALFSSVDNCVDGVHYEESDLTTPESLDAVAMMAEAVRHGMEYLVMEVSSQAYKVNRVYGLHFDAAAFLNISPDHISPIEHPTFEDYLHCKRQIVRNTSALVLGIPGDYVPLLEQDAARAGVPVSTFSLTDPDATVSARAADPLHTAFAISVRGRHIGDLTLAMDGDFNIANAAAAIALADVVGIDVTDPRVLASLADVRISGRMEQTKDAHSDTIAIVDYAHNYASVKALLDFVDQRYGERHPSITLVTGSAGDKALDRRQEIVEAAQGRIDRFIFTQEDTNTEPHELICQQMSDFVTDPDVHKAIVLDRTQAIEQAVALARDTDGFSIILIIGKGEEKWIKDRNRHVPYEGDDMVVRRLFA</sequence>
<organism evidence="7 8">
    <name type="scientific">Bifidobacterium cuniculi</name>
    <dbReference type="NCBI Taxonomy" id="1688"/>
    <lineage>
        <taxon>Bacteria</taxon>
        <taxon>Bacillati</taxon>
        <taxon>Actinomycetota</taxon>
        <taxon>Actinomycetes</taxon>
        <taxon>Bifidobacteriales</taxon>
        <taxon>Bifidobacteriaceae</taxon>
        <taxon>Bifidobacterium</taxon>
    </lineage>
</organism>
<dbReference type="EMBL" id="JGYV01000001">
    <property type="protein sequence ID" value="KFI65586.1"/>
    <property type="molecule type" value="Genomic_DNA"/>
</dbReference>
<feature type="domain" description="Mur ligase central" evidence="6">
    <location>
        <begin position="123"/>
        <end position="327"/>
    </location>
</feature>
<dbReference type="eggNOG" id="COG0769">
    <property type="taxonomic scope" value="Bacteria"/>
</dbReference>
<dbReference type="Gene3D" id="3.40.1390.10">
    <property type="entry name" value="MurE/MurF, N-terminal domain"/>
    <property type="match status" value="1"/>
</dbReference>
<comment type="caution">
    <text evidence="7">The sequence shown here is derived from an EMBL/GenBank/DDBJ whole genome shotgun (WGS) entry which is preliminary data.</text>
</comment>
<keyword evidence="4" id="KW-0573">Peptidoglycan synthesis</keyword>
<dbReference type="Pfam" id="PF02875">
    <property type="entry name" value="Mur_ligase_C"/>
    <property type="match status" value="1"/>
</dbReference>
<comment type="subcellular location">
    <subcellularLocation>
        <location evidence="4">Cytoplasm</location>
    </subcellularLocation>
</comment>
<dbReference type="InterPro" id="IPR013221">
    <property type="entry name" value="Mur_ligase_cen"/>
</dbReference>
<dbReference type="RefSeq" id="WP_033514838.1">
    <property type="nucleotide sequence ID" value="NZ_JGYV01000001.1"/>
</dbReference>
<dbReference type="InterPro" id="IPR036565">
    <property type="entry name" value="Mur-like_cat_sf"/>
</dbReference>
<dbReference type="AlphaFoldDB" id="A0A087B3I6"/>
<evidence type="ECO:0000313" key="7">
    <source>
        <dbReference type="EMBL" id="KFI65586.1"/>
    </source>
</evidence>
<comment type="pathway">
    <text evidence="4">Cell wall biogenesis; peptidoglycan biosynthesis.</text>
</comment>
<keyword evidence="3 4" id="KW-0131">Cell cycle</keyword>
<evidence type="ECO:0000256" key="4">
    <source>
        <dbReference type="RuleBase" id="RU004135"/>
    </source>
</evidence>
<dbReference type="PANTHER" id="PTHR23135">
    <property type="entry name" value="MUR LIGASE FAMILY MEMBER"/>
    <property type="match status" value="1"/>
</dbReference>
<keyword evidence="2 4" id="KW-0132">Cell division</keyword>
<dbReference type="InterPro" id="IPR004101">
    <property type="entry name" value="Mur_ligase_C"/>
</dbReference>
<feature type="domain" description="Mur ligase C-terminal" evidence="5">
    <location>
        <begin position="350"/>
        <end position="484"/>
    </location>
</feature>
<dbReference type="GO" id="GO:0051301">
    <property type="term" value="P:cell division"/>
    <property type="evidence" value="ECO:0007669"/>
    <property type="project" value="UniProtKB-KW"/>
</dbReference>
<dbReference type="InterPro" id="IPR035911">
    <property type="entry name" value="MurE/MurF_N"/>
</dbReference>
<evidence type="ECO:0000259" key="5">
    <source>
        <dbReference type="Pfam" id="PF02875"/>
    </source>
</evidence>
<keyword evidence="8" id="KW-1185">Reference proteome</keyword>
<dbReference type="EC" id="6.3.2.7" evidence="7"/>
<dbReference type="NCBIfam" id="NF001129">
    <property type="entry name" value="PRK00139.2-3"/>
    <property type="match status" value="1"/>
</dbReference>
<reference evidence="7 8" key="1">
    <citation type="submission" date="2014-03" db="EMBL/GenBank/DDBJ databases">
        <title>Genomics of Bifidobacteria.</title>
        <authorList>
            <person name="Ventura M."/>
            <person name="Milani C."/>
            <person name="Lugli G.A."/>
        </authorList>
    </citation>
    <scope>NUCLEOTIDE SEQUENCE [LARGE SCALE GENOMIC DNA]</scope>
    <source>
        <strain evidence="7 8">LMG 10738</strain>
    </source>
</reference>
<accession>A0A087B3I6</accession>
<comment type="similarity">
    <text evidence="1">Belongs to the MurCDEF family. MurE subfamily.</text>
</comment>